<name>A0A396RXX7_9PSED</name>
<reference evidence="11 12" key="1">
    <citation type="submission" date="2018-06" db="EMBL/GenBank/DDBJ databases">
        <title>Pseudomonas jilinensis sp. nov., isolated from the production water of Jilin Oilfield in China.</title>
        <authorList>
            <person name="Wang J."/>
        </authorList>
    </citation>
    <scope>NUCLEOTIDE SEQUENCE [LARGE SCALE GENOMIC DNA]</scope>
    <source>
        <strain evidence="11 12">JS15-10A1</strain>
    </source>
</reference>
<comment type="similarity">
    <text evidence="8 9">Belongs to the TRAP transporter small permease family.</text>
</comment>
<evidence type="ECO:0000256" key="5">
    <source>
        <dbReference type="ARBA" id="ARBA00022692"/>
    </source>
</evidence>
<dbReference type="InterPro" id="IPR055348">
    <property type="entry name" value="DctQ"/>
</dbReference>
<keyword evidence="4 9" id="KW-0997">Cell inner membrane</keyword>
<keyword evidence="5 9" id="KW-0812">Transmembrane</keyword>
<evidence type="ECO:0000256" key="1">
    <source>
        <dbReference type="ARBA" id="ARBA00004429"/>
    </source>
</evidence>
<dbReference type="Pfam" id="PF04290">
    <property type="entry name" value="DctQ"/>
    <property type="match status" value="1"/>
</dbReference>
<dbReference type="EMBL" id="QJSA01000006">
    <property type="protein sequence ID" value="RHW21500.1"/>
    <property type="molecule type" value="Genomic_DNA"/>
</dbReference>
<dbReference type="Proteomes" id="UP000265745">
    <property type="component" value="Unassembled WGS sequence"/>
</dbReference>
<keyword evidence="3" id="KW-1003">Cell membrane</keyword>
<keyword evidence="6 9" id="KW-1133">Transmembrane helix</keyword>
<keyword evidence="2 9" id="KW-0813">Transport</keyword>
<keyword evidence="12" id="KW-1185">Reference proteome</keyword>
<evidence type="ECO:0000313" key="11">
    <source>
        <dbReference type="EMBL" id="RHW21500.1"/>
    </source>
</evidence>
<comment type="caution">
    <text evidence="9">Lacks conserved residue(s) required for the propagation of feature annotation.</text>
</comment>
<sequence>MYLIFVMIGVLLYSSISKTFFTPALWTMETAQFLMVGYFLIGGAYSMQLGSHVRMDLLYSRWSPRTRAVIDAFTIILLIVYLCFLLYGGISSSYYALEYNETSFSSWSPRMAPIKIIMTIGVALMLLQAISTFFKDVAVAWGKPLE</sequence>
<evidence type="ECO:0000256" key="4">
    <source>
        <dbReference type="ARBA" id="ARBA00022519"/>
    </source>
</evidence>
<evidence type="ECO:0000256" key="9">
    <source>
        <dbReference type="RuleBase" id="RU369079"/>
    </source>
</evidence>
<evidence type="ECO:0000256" key="3">
    <source>
        <dbReference type="ARBA" id="ARBA00022475"/>
    </source>
</evidence>
<feature type="transmembrane region" description="Helical" evidence="9">
    <location>
        <begin position="33"/>
        <end position="51"/>
    </location>
</feature>
<dbReference type="PANTHER" id="PTHR35011">
    <property type="entry name" value="2,3-DIKETO-L-GULONATE TRAP TRANSPORTER SMALL PERMEASE PROTEIN YIAM"/>
    <property type="match status" value="1"/>
</dbReference>
<comment type="subcellular location">
    <subcellularLocation>
        <location evidence="1 9">Cell inner membrane</location>
        <topology evidence="1 9">Multi-pass membrane protein</topology>
    </subcellularLocation>
</comment>
<feature type="transmembrane region" description="Helical" evidence="9">
    <location>
        <begin position="72"/>
        <end position="96"/>
    </location>
</feature>
<feature type="domain" description="Tripartite ATP-independent periplasmic transporters DctQ component" evidence="10">
    <location>
        <begin position="7"/>
        <end position="137"/>
    </location>
</feature>
<evidence type="ECO:0000256" key="2">
    <source>
        <dbReference type="ARBA" id="ARBA00022448"/>
    </source>
</evidence>
<dbReference type="GO" id="GO:0022857">
    <property type="term" value="F:transmembrane transporter activity"/>
    <property type="evidence" value="ECO:0007669"/>
    <property type="project" value="UniProtKB-UniRule"/>
</dbReference>
<comment type="subunit">
    <text evidence="9">The complex comprises the extracytoplasmic solute receptor protein and the two transmembrane proteins.</text>
</comment>
<dbReference type="OrthoDB" id="8559033at2"/>
<dbReference type="InterPro" id="IPR007387">
    <property type="entry name" value="TRAP_DctQ"/>
</dbReference>
<comment type="function">
    <text evidence="9">Part of the tripartite ATP-independent periplasmic (TRAP) transport system.</text>
</comment>
<evidence type="ECO:0000256" key="6">
    <source>
        <dbReference type="ARBA" id="ARBA00022989"/>
    </source>
</evidence>
<comment type="caution">
    <text evidence="11">The sequence shown here is derived from an EMBL/GenBank/DDBJ whole genome shotgun (WGS) entry which is preliminary data.</text>
</comment>
<dbReference type="GO" id="GO:0005886">
    <property type="term" value="C:plasma membrane"/>
    <property type="evidence" value="ECO:0007669"/>
    <property type="project" value="UniProtKB-SubCell"/>
</dbReference>
<protein>
    <recommendedName>
        <fullName evidence="9">TRAP transporter small permease protein</fullName>
    </recommendedName>
</protein>
<feature type="transmembrane region" description="Helical" evidence="9">
    <location>
        <begin position="116"/>
        <end position="134"/>
    </location>
</feature>
<accession>A0A396RXX7</accession>
<dbReference type="PANTHER" id="PTHR35011:SF4">
    <property type="entry name" value="SLL1102 PROTEIN"/>
    <property type="match status" value="1"/>
</dbReference>
<organism evidence="11 12">
    <name type="scientific">Pseudomonas jilinensis</name>
    <dbReference type="NCBI Taxonomy" id="2078689"/>
    <lineage>
        <taxon>Bacteria</taxon>
        <taxon>Pseudomonadati</taxon>
        <taxon>Pseudomonadota</taxon>
        <taxon>Gammaproteobacteria</taxon>
        <taxon>Pseudomonadales</taxon>
        <taxon>Pseudomonadaceae</taxon>
        <taxon>Pseudomonas</taxon>
    </lineage>
</organism>
<dbReference type="AlphaFoldDB" id="A0A396RXX7"/>
<evidence type="ECO:0000259" key="10">
    <source>
        <dbReference type="Pfam" id="PF04290"/>
    </source>
</evidence>
<keyword evidence="7 9" id="KW-0472">Membrane</keyword>
<evidence type="ECO:0000256" key="7">
    <source>
        <dbReference type="ARBA" id="ARBA00023136"/>
    </source>
</evidence>
<proteinExistence type="inferred from homology"/>
<gene>
    <name evidence="11" type="ORF">C2846_08215</name>
</gene>
<evidence type="ECO:0000313" key="12">
    <source>
        <dbReference type="Proteomes" id="UP000265745"/>
    </source>
</evidence>
<evidence type="ECO:0000256" key="8">
    <source>
        <dbReference type="ARBA" id="ARBA00038436"/>
    </source>
</evidence>